<gene>
    <name evidence="3" type="ORF">GCM10009627_01080</name>
</gene>
<sequence length="185" mass="18589">MNRTITVAAAAGVLTLSAIALTGCSSPHSAGSRVELYDSVPALAADSSIVFSGIVQDQKTANDIPGGSEFTLSTVEVSATAKTDASHPAGSTVVVRQHGSAGNPGPGAMLEQGKTYLLYLSPSGLDGELASQFSVTGGTAGVYESKQNTAARNAAVTESTLFTKAPSDEGDDLPASLTLEDALKG</sequence>
<accession>A0ABP4K197</accession>
<keyword evidence="2" id="KW-0732">Signal</keyword>
<reference evidence="4" key="1">
    <citation type="journal article" date="2019" name="Int. J. Syst. Evol. Microbiol.">
        <title>The Global Catalogue of Microorganisms (GCM) 10K type strain sequencing project: providing services to taxonomists for standard genome sequencing and annotation.</title>
        <authorList>
            <consortium name="The Broad Institute Genomics Platform"/>
            <consortium name="The Broad Institute Genome Sequencing Center for Infectious Disease"/>
            <person name="Wu L."/>
            <person name="Ma J."/>
        </authorList>
    </citation>
    <scope>NUCLEOTIDE SEQUENCE [LARGE SCALE GENOMIC DNA]</scope>
    <source>
        <strain evidence="4">JCM 12140</strain>
    </source>
</reference>
<feature type="region of interest" description="Disordered" evidence="1">
    <location>
        <begin position="162"/>
        <end position="185"/>
    </location>
</feature>
<evidence type="ECO:0000256" key="1">
    <source>
        <dbReference type="SAM" id="MobiDB-lite"/>
    </source>
</evidence>
<name>A0ABP4K197_9MICO</name>
<proteinExistence type="predicted"/>
<protein>
    <recommendedName>
        <fullName evidence="5">Lipoprotein</fullName>
    </recommendedName>
</protein>
<feature type="chain" id="PRO_5046925568" description="Lipoprotein" evidence="2">
    <location>
        <begin position="21"/>
        <end position="185"/>
    </location>
</feature>
<dbReference type="RefSeq" id="WP_204608351.1">
    <property type="nucleotide sequence ID" value="NZ_BAAAJX010000001.1"/>
</dbReference>
<dbReference type="PROSITE" id="PS51257">
    <property type="entry name" value="PROKAR_LIPOPROTEIN"/>
    <property type="match status" value="1"/>
</dbReference>
<feature type="signal peptide" evidence="2">
    <location>
        <begin position="1"/>
        <end position="20"/>
    </location>
</feature>
<evidence type="ECO:0000256" key="2">
    <source>
        <dbReference type="SAM" id="SignalP"/>
    </source>
</evidence>
<evidence type="ECO:0000313" key="3">
    <source>
        <dbReference type="EMBL" id="GAA1491762.1"/>
    </source>
</evidence>
<evidence type="ECO:0008006" key="5">
    <source>
        <dbReference type="Google" id="ProtNLM"/>
    </source>
</evidence>
<evidence type="ECO:0000313" key="4">
    <source>
        <dbReference type="Proteomes" id="UP001501742"/>
    </source>
</evidence>
<dbReference type="EMBL" id="BAAAJX010000001">
    <property type="protein sequence ID" value="GAA1491762.1"/>
    <property type="molecule type" value="Genomic_DNA"/>
</dbReference>
<organism evidence="3 4">
    <name type="scientific">Curtobacterium herbarum</name>
    <dbReference type="NCBI Taxonomy" id="150122"/>
    <lineage>
        <taxon>Bacteria</taxon>
        <taxon>Bacillati</taxon>
        <taxon>Actinomycetota</taxon>
        <taxon>Actinomycetes</taxon>
        <taxon>Micrococcales</taxon>
        <taxon>Microbacteriaceae</taxon>
        <taxon>Curtobacterium</taxon>
    </lineage>
</organism>
<comment type="caution">
    <text evidence="3">The sequence shown here is derived from an EMBL/GenBank/DDBJ whole genome shotgun (WGS) entry which is preliminary data.</text>
</comment>
<keyword evidence="4" id="KW-1185">Reference proteome</keyword>
<dbReference type="Proteomes" id="UP001501742">
    <property type="component" value="Unassembled WGS sequence"/>
</dbReference>